<organism evidence="1 2">
    <name type="scientific">Planococcus glaciei</name>
    <dbReference type="NCBI Taxonomy" id="459472"/>
    <lineage>
        <taxon>Bacteria</taxon>
        <taxon>Bacillati</taxon>
        <taxon>Bacillota</taxon>
        <taxon>Bacilli</taxon>
        <taxon>Bacillales</taxon>
        <taxon>Caryophanaceae</taxon>
        <taxon>Planococcus</taxon>
    </lineage>
</organism>
<keyword evidence="2" id="KW-1185">Reference proteome</keyword>
<name>A0A1G8D627_9BACL</name>
<protein>
    <submittedName>
        <fullName evidence="1">Helix-turn-helix transcriptional regulator</fullName>
    </submittedName>
</protein>
<sequence length="112" mass="12572">MKVSPYIEASFQVLGKKWTGQLVHYLSLCENQTARFSDIKRDIKGITSRSLSLKLSELAEEGLVEKAVESGASGAMYRLTEKGSALADSLQPLQQWARQYMEIERQTDKESS</sequence>
<evidence type="ECO:0000313" key="1">
    <source>
        <dbReference type="EMBL" id="QKX50996.1"/>
    </source>
</evidence>
<gene>
    <name evidence="1" type="ORF">HF394_10585</name>
</gene>
<dbReference type="InterPro" id="IPR036390">
    <property type="entry name" value="WH_DNA-bd_sf"/>
</dbReference>
<dbReference type="Pfam" id="PF01638">
    <property type="entry name" value="HxlR"/>
    <property type="match status" value="1"/>
</dbReference>
<dbReference type="InterPro" id="IPR036388">
    <property type="entry name" value="WH-like_DNA-bd_sf"/>
</dbReference>
<dbReference type="PROSITE" id="PS51118">
    <property type="entry name" value="HTH_HXLR"/>
    <property type="match status" value="1"/>
</dbReference>
<dbReference type="Proteomes" id="UP000509222">
    <property type="component" value="Chromosome"/>
</dbReference>
<dbReference type="OrthoDB" id="9800966at2"/>
<dbReference type="PANTHER" id="PTHR33204:SF37">
    <property type="entry name" value="HTH-TYPE TRANSCRIPTIONAL REGULATOR YODB"/>
    <property type="match status" value="1"/>
</dbReference>
<dbReference type="Gene3D" id="1.10.10.10">
    <property type="entry name" value="Winged helix-like DNA-binding domain superfamily/Winged helix DNA-binding domain"/>
    <property type="match status" value="1"/>
</dbReference>
<dbReference type="eggNOG" id="COG1733">
    <property type="taxonomic scope" value="Bacteria"/>
</dbReference>
<dbReference type="AlphaFoldDB" id="A0A1G8D627"/>
<dbReference type="STRING" id="459472.SAMN04487975_105147"/>
<dbReference type="SUPFAM" id="SSF46785">
    <property type="entry name" value="Winged helix' DNA-binding domain"/>
    <property type="match status" value="1"/>
</dbReference>
<dbReference type="EMBL" id="CP051177">
    <property type="protein sequence ID" value="QKX50996.1"/>
    <property type="molecule type" value="Genomic_DNA"/>
</dbReference>
<accession>A0A1G8D627</accession>
<reference evidence="2" key="1">
    <citation type="submission" date="2020-06" db="EMBL/GenBank/DDBJ databases">
        <title>Isolation of Planomicrobium glaciei.</title>
        <authorList>
            <person name="Malisova L."/>
            <person name="Safrankova R."/>
            <person name="Jakubu V."/>
            <person name="Spanelova P."/>
        </authorList>
    </citation>
    <scope>NUCLEOTIDE SEQUENCE [LARGE SCALE GENOMIC DNA]</scope>
    <source>
        <strain evidence="2">NRL-ATB46093</strain>
    </source>
</reference>
<proteinExistence type="predicted"/>
<dbReference type="RefSeq" id="WP_036802321.1">
    <property type="nucleotide sequence ID" value="NZ_CP051177.1"/>
</dbReference>
<dbReference type="PANTHER" id="PTHR33204">
    <property type="entry name" value="TRANSCRIPTIONAL REGULATOR, MARR FAMILY"/>
    <property type="match status" value="1"/>
</dbReference>
<evidence type="ECO:0000313" key="2">
    <source>
        <dbReference type="Proteomes" id="UP000509222"/>
    </source>
</evidence>
<dbReference type="InterPro" id="IPR002577">
    <property type="entry name" value="HTH_HxlR"/>
</dbReference>